<feature type="binding site" evidence="8">
    <location>
        <position position="262"/>
    </location>
    <ligand>
        <name>ATP</name>
        <dbReference type="ChEBI" id="CHEBI:30616"/>
    </ligand>
</feature>
<dbReference type="RefSeq" id="WP_194856642.1">
    <property type="nucleotide sequence ID" value="NZ_ARXR01000033.1"/>
</dbReference>
<reference evidence="10 11" key="1">
    <citation type="submission" date="2012-09" db="EMBL/GenBank/DDBJ databases">
        <title>Genome Sequence of alkane-degrading Bacterium Alcanivorax venustensis ISO4.</title>
        <authorList>
            <person name="Lai Q."/>
            <person name="Shao Z."/>
        </authorList>
    </citation>
    <scope>NUCLEOTIDE SEQUENCE [LARGE SCALE GENOMIC DNA]</scope>
    <source>
        <strain evidence="10 11">ISO4</strain>
    </source>
</reference>
<evidence type="ECO:0000313" key="10">
    <source>
        <dbReference type="EMBL" id="MBF5054210.1"/>
    </source>
</evidence>
<comment type="catalytic activity">
    <reaction evidence="8">
        <text>L-seryl-[protein] + UTP = O-(5'-uridylyl)-L-seryl-[protein] + diphosphate</text>
        <dbReference type="Rhea" id="RHEA:64604"/>
        <dbReference type="Rhea" id="RHEA-COMP:9863"/>
        <dbReference type="Rhea" id="RHEA-COMP:16635"/>
        <dbReference type="ChEBI" id="CHEBI:29999"/>
        <dbReference type="ChEBI" id="CHEBI:33019"/>
        <dbReference type="ChEBI" id="CHEBI:46398"/>
        <dbReference type="ChEBI" id="CHEBI:156051"/>
    </reaction>
</comment>
<feature type="binding site" evidence="8">
    <location>
        <position position="125"/>
    </location>
    <ligand>
        <name>ATP</name>
        <dbReference type="ChEBI" id="CHEBI:30616"/>
    </ligand>
</feature>
<feature type="binding site" evidence="8">
    <location>
        <position position="90"/>
    </location>
    <ligand>
        <name>ATP</name>
        <dbReference type="ChEBI" id="CHEBI:30616"/>
    </ligand>
</feature>
<comment type="catalytic activity">
    <reaction evidence="8">
        <text>L-seryl-[protein] + ATP = 3-O-(5'-adenylyl)-L-seryl-[protein] + diphosphate</text>
        <dbReference type="Rhea" id="RHEA:58120"/>
        <dbReference type="Rhea" id="RHEA-COMP:9863"/>
        <dbReference type="Rhea" id="RHEA-COMP:15073"/>
        <dbReference type="ChEBI" id="CHEBI:29999"/>
        <dbReference type="ChEBI" id="CHEBI:30616"/>
        <dbReference type="ChEBI" id="CHEBI:33019"/>
        <dbReference type="ChEBI" id="CHEBI:142516"/>
        <dbReference type="EC" id="2.7.7.108"/>
    </reaction>
</comment>
<accession>A0ABS0AJJ4</accession>
<dbReference type="NCBIfam" id="NF000658">
    <property type="entry name" value="PRK00029.1"/>
    <property type="match status" value="1"/>
</dbReference>
<comment type="catalytic activity">
    <reaction evidence="8">
        <text>L-tyrosyl-[protein] + UTP = O-(5'-uridylyl)-L-tyrosyl-[protein] + diphosphate</text>
        <dbReference type="Rhea" id="RHEA:83887"/>
        <dbReference type="Rhea" id="RHEA-COMP:10136"/>
        <dbReference type="Rhea" id="RHEA-COMP:20238"/>
        <dbReference type="ChEBI" id="CHEBI:33019"/>
        <dbReference type="ChEBI" id="CHEBI:46398"/>
        <dbReference type="ChEBI" id="CHEBI:46858"/>
        <dbReference type="ChEBI" id="CHEBI:90602"/>
    </reaction>
</comment>
<keyword evidence="7 8" id="KW-0460">Magnesium</keyword>
<proteinExistence type="inferred from homology"/>
<protein>
    <recommendedName>
        <fullName evidence="8">Protein nucleotidyltransferase YdiU</fullName>
        <ecNumber evidence="8">2.7.7.-</ecNumber>
    </recommendedName>
    <alternativeName>
        <fullName evidence="8">Protein adenylyltransferase YdiU</fullName>
        <ecNumber evidence="8">2.7.7.108</ecNumber>
    </alternativeName>
    <alternativeName>
        <fullName evidence="8">Protein uridylyltransferase YdiU</fullName>
        <ecNumber evidence="8">2.7.7.-</ecNumber>
    </alternativeName>
</protein>
<dbReference type="EC" id="2.7.7.108" evidence="8"/>
<feature type="binding site" evidence="8">
    <location>
        <position position="113"/>
    </location>
    <ligand>
        <name>ATP</name>
        <dbReference type="ChEBI" id="CHEBI:30616"/>
    </ligand>
</feature>
<evidence type="ECO:0000256" key="9">
    <source>
        <dbReference type="SAM" id="MobiDB-lite"/>
    </source>
</evidence>
<feature type="binding site" evidence="8">
    <location>
        <position position="183"/>
    </location>
    <ligand>
        <name>ATP</name>
        <dbReference type="ChEBI" id="CHEBI:30616"/>
    </ligand>
</feature>
<comment type="cofactor">
    <cofactor evidence="8">
        <name>Mg(2+)</name>
        <dbReference type="ChEBI" id="CHEBI:18420"/>
    </cofactor>
    <cofactor evidence="8">
        <name>Mn(2+)</name>
        <dbReference type="ChEBI" id="CHEBI:29035"/>
    </cofactor>
</comment>
<keyword evidence="3 8" id="KW-0548">Nucleotidyltransferase</keyword>
<dbReference type="InterPro" id="IPR003846">
    <property type="entry name" value="SelO"/>
</dbReference>
<keyword evidence="8" id="KW-0464">Manganese</keyword>
<feature type="region of interest" description="Disordered" evidence="9">
    <location>
        <begin position="459"/>
        <end position="478"/>
    </location>
</feature>
<keyword evidence="11" id="KW-1185">Reference proteome</keyword>
<organism evidence="10 11">
    <name type="scientific">Alloalcanivorax venustensis ISO4</name>
    <dbReference type="NCBI Taxonomy" id="1177184"/>
    <lineage>
        <taxon>Bacteria</taxon>
        <taxon>Pseudomonadati</taxon>
        <taxon>Pseudomonadota</taxon>
        <taxon>Gammaproteobacteria</taxon>
        <taxon>Oceanospirillales</taxon>
        <taxon>Alcanivoracaceae</taxon>
        <taxon>Alloalcanivorax</taxon>
    </lineage>
</organism>
<evidence type="ECO:0000256" key="3">
    <source>
        <dbReference type="ARBA" id="ARBA00022695"/>
    </source>
</evidence>
<keyword evidence="5 8" id="KW-0547">Nucleotide-binding</keyword>
<dbReference type="HAMAP" id="MF_00692">
    <property type="entry name" value="SelO"/>
    <property type="match status" value="1"/>
</dbReference>
<comment type="function">
    <text evidence="8">Nucleotidyltransferase involved in the post-translational modification of proteins. It can catalyze the addition of adenosine monophosphate (AMP) or uridine monophosphate (UMP) to a protein, resulting in modifications known as AMPylation and UMPylation.</text>
</comment>
<keyword evidence="2 8" id="KW-0808">Transferase</keyword>
<evidence type="ECO:0000256" key="5">
    <source>
        <dbReference type="ARBA" id="ARBA00022741"/>
    </source>
</evidence>
<name>A0ABS0AJJ4_9GAMM</name>
<feature type="binding site" evidence="8">
    <location>
        <position position="176"/>
    </location>
    <ligand>
        <name>ATP</name>
        <dbReference type="ChEBI" id="CHEBI:30616"/>
    </ligand>
</feature>
<feature type="binding site" evidence="8">
    <location>
        <position position="93"/>
    </location>
    <ligand>
        <name>ATP</name>
        <dbReference type="ChEBI" id="CHEBI:30616"/>
    </ligand>
</feature>
<evidence type="ECO:0000256" key="4">
    <source>
        <dbReference type="ARBA" id="ARBA00022723"/>
    </source>
</evidence>
<dbReference type="PANTHER" id="PTHR32057">
    <property type="entry name" value="PROTEIN ADENYLYLTRANSFERASE SELO, MITOCHONDRIAL"/>
    <property type="match status" value="1"/>
</dbReference>
<feature type="binding site" evidence="8">
    <location>
        <position position="262"/>
    </location>
    <ligand>
        <name>Mg(2+)</name>
        <dbReference type="ChEBI" id="CHEBI:18420"/>
    </ligand>
</feature>
<comment type="catalytic activity">
    <reaction evidence="8">
        <text>L-threonyl-[protein] + ATP = 3-O-(5'-adenylyl)-L-threonyl-[protein] + diphosphate</text>
        <dbReference type="Rhea" id="RHEA:54292"/>
        <dbReference type="Rhea" id="RHEA-COMP:11060"/>
        <dbReference type="Rhea" id="RHEA-COMP:13847"/>
        <dbReference type="ChEBI" id="CHEBI:30013"/>
        <dbReference type="ChEBI" id="CHEBI:30616"/>
        <dbReference type="ChEBI" id="CHEBI:33019"/>
        <dbReference type="ChEBI" id="CHEBI:138113"/>
        <dbReference type="EC" id="2.7.7.108"/>
    </reaction>
</comment>
<gene>
    <name evidence="8" type="primary">ydiU</name>
    <name evidence="8" type="synonym">selO</name>
    <name evidence="10" type="ORF">ISO4_02812</name>
</gene>
<feature type="compositionally biased region" description="Basic and acidic residues" evidence="9">
    <location>
        <begin position="459"/>
        <end position="470"/>
    </location>
</feature>
<sequence>MSANPFGFRFDNSYARLPETLFAFCDPQPVRAPELLLFNGELAAQLGLDAEALNSDTGAALLGGNRPLPGGEPLAQAYAGHQFGNPTMLGDGRAVLLGEQLTPDDQRRDIQLKGSGRTPFSRGGDGRAALGPMLREYIISEAMHALGVPTTRALAVVGTGEQVLRDTAQPGAILTRVAASHLRVGTFQYAAGRQDKALLETLVDYTLKRHYPDRVGAEVPALALLEGVMDRQIALITEWMRVGFIHGVMNTDNVALSGETIDYGPCAFMDRYHPETVFSSIDQRGRYAYGNQPVITQWNLARFAETLIPLIDDDADRAVETAEALIKSHTERYAQRWLVMMRGKLGLFGEEDGDAALAADLLDWMARHDADHTNTFRDLIGGATPPGEPFQNDEFGDWHRRWQARLGRNGKAEEDAWALMGRHNPAVIPRNHQVEAALSAAVRDGDLAPVKALLAALDDPYRDRGPDDPYRQPPAPDEQVLRTFCGT</sequence>
<feature type="binding site" evidence="8">
    <location>
        <position position="126"/>
    </location>
    <ligand>
        <name>ATP</name>
        <dbReference type="ChEBI" id="CHEBI:30616"/>
    </ligand>
</feature>
<dbReference type="EC" id="2.7.7.-" evidence="8"/>
<comment type="catalytic activity">
    <reaction evidence="8">
        <text>L-histidyl-[protein] + UTP = N(tele)-(5'-uridylyl)-L-histidyl-[protein] + diphosphate</text>
        <dbReference type="Rhea" id="RHEA:83891"/>
        <dbReference type="Rhea" id="RHEA-COMP:9745"/>
        <dbReference type="Rhea" id="RHEA-COMP:20239"/>
        <dbReference type="ChEBI" id="CHEBI:29979"/>
        <dbReference type="ChEBI" id="CHEBI:33019"/>
        <dbReference type="ChEBI" id="CHEBI:46398"/>
        <dbReference type="ChEBI" id="CHEBI:233474"/>
    </reaction>
</comment>
<keyword evidence="4 8" id="KW-0479">Metal-binding</keyword>
<feature type="binding site" evidence="8">
    <location>
        <position position="253"/>
    </location>
    <ligand>
        <name>Mg(2+)</name>
        <dbReference type="ChEBI" id="CHEBI:18420"/>
    </ligand>
</feature>
<keyword evidence="6 8" id="KW-0067">ATP-binding</keyword>
<feature type="binding site" evidence="8">
    <location>
        <position position="92"/>
    </location>
    <ligand>
        <name>ATP</name>
        <dbReference type="ChEBI" id="CHEBI:30616"/>
    </ligand>
</feature>
<evidence type="ECO:0000256" key="1">
    <source>
        <dbReference type="ARBA" id="ARBA00009747"/>
    </source>
</evidence>
<evidence type="ECO:0000256" key="6">
    <source>
        <dbReference type="ARBA" id="ARBA00022840"/>
    </source>
</evidence>
<dbReference type="PANTHER" id="PTHR32057:SF14">
    <property type="entry name" value="PROTEIN ADENYLYLTRANSFERASE SELO, MITOCHONDRIAL"/>
    <property type="match status" value="1"/>
</dbReference>
<dbReference type="Proteomes" id="UP000644441">
    <property type="component" value="Unassembled WGS sequence"/>
</dbReference>
<comment type="similarity">
    <text evidence="1 8">Belongs to the SELO family.</text>
</comment>
<evidence type="ECO:0000256" key="7">
    <source>
        <dbReference type="ARBA" id="ARBA00022842"/>
    </source>
</evidence>
<evidence type="ECO:0000256" key="2">
    <source>
        <dbReference type="ARBA" id="ARBA00022679"/>
    </source>
</evidence>
<comment type="catalytic activity">
    <reaction evidence="8">
        <text>L-tyrosyl-[protein] + ATP = O-(5'-adenylyl)-L-tyrosyl-[protein] + diphosphate</text>
        <dbReference type="Rhea" id="RHEA:54288"/>
        <dbReference type="Rhea" id="RHEA-COMP:10136"/>
        <dbReference type="Rhea" id="RHEA-COMP:13846"/>
        <dbReference type="ChEBI" id="CHEBI:30616"/>
        <dbReference type="ChEBI" id="CHEBI:33019"/>
        <dbReference type="ChEBI" id="CHEBI:46858"/>
        <dbReference type="ChEBI" id="CHEBI:83624"/>
        <dbReference type="EC" id="2.7.7.108"/>
    </reaction>
</comment>
<comment type="caution">
    <text evidence="10">The sequence shown here is derived from an EMBL/GenBank/DDBJ whole genome shotgun (WGS) entry which is preliminary data.</text>
</comment>
<dbReference type="Pfam" id="PF02696">
    <property type="entry name" value="SelO"/>
    <property type="match status" value="1"/>
</dbReference>
<evidence type="ECO:0000313" key="11">
    <source>
        <dbReference type="Proteomes" id="UP000644441"/>
    </source>
</evidence>
<dbReference type="EMBL" id="ARXR01000033">
    <property type="protein sequence ID" value="MBF5054210.1"/>
    <property type="molecule type" value="Genomic_DNA"/>
</dbReference>
<evidence type="ECO:0000256" key="8">
    <source>
        <dbReference type="HAMAP-Rule" id="MF_00692"/>
    </source>
</evidence>
<feature type="active site" description="Proton acceptor" evidence="8">
    <location>
        <position position="252"/>
    </location>
</feature>